<organism evidence="7 8">
    <name type="scientific">Rhizorhapis suberifaciens</name>
    <name type="common">corky root of lettuce</name>
    <dbReference type="NCBI Taxonomy" id="13656"/>
    <lineage>
        <taxon>Bacteria</taxon>
        <taxon>Pseudomonadati</taxon>
        <taxon>Pseudomonadota</taxon>
        <taxon>Alphaproteobacteria</taxon>
        <taxon>Sphingomonadales</taxon>
        <taxon>Sphingomonadaceae</taxon>
        <taxon>Rhizorhapis</taxon>
    </lineage>
</organism>
<dbReference type="CDD" id="cd02136">
    <property type="entry name" value="PnbA_NfnB-like"/>
    <property type="match status" value="1"/>
</dbReference>
<evidence type="ECO:0000259" key="6">
    <source>
        <dbReference type="Pfam" id="PF00881"/>
    </source>
</evidence>
<dbReference type="EMBL" id="JACHOV010000001">
    <property type="protein sequence ID" value="MBB4640152.1"/>
    <property type="molecule type" value="Genomic_DNA"/>
</dbReference>
<evidence type="ECO:0000256" key="5">
    <source>
        <dbReference type="ARBA" id="ARBA00023002"/>
    </source>
</evidence>
<feature type="domain" description="Nitroreductase" evidence="6">
    <location>
        <begin position="26"/>
        <end position="215"/>
    </location>
</feature>
<evidence type="ECO:0000256" key="1">
    <source>
        <dbReference type="ARBA" id="ARBA00001917"/>
    </source>
</evidence>
<evidence type="ECO:0000313" key="8">
    <source>
        <dbReference type="Proteomes" id="UP000575068"/>
    </source>
</evidence>
<dbReference type="InterPro" id="IPR029479">
    <property type="entry name" value="Nitroreductase"/>
</dbReference>
<dbReference type="PANTHER" id="PTHR43673:SF2">
    <property type="entry name" value="NITROREDUCTASE"/>
    <property type="match status" value="1"/>
</dbReference>
<evidence type="ECO:0000313" key="7">
    <source>
        <dbReference type="EMBL" id="MBB4640152.1"/>
    </source>
</evidence>
<dbReference type="Pfam" id="PF00881">
    <property type="entry name" value="Nitroreductase"/>
    <property type="match status" value="1"/>
</dbReference>
<accession>A0A840HQ21</accession>
<dbReference type="GO" id="GO:0016491">
    <property type="term" value="F:oxidoreductase activity"/>
    <property type="evidence" value="ECO:0007669"/>
    <property type="project" value="UniProtKB-KW"/>
</dbReference>
<reference evidence="7 8" key="1">
    <citation type="submission" date="2020-08" db="EMBL/GenBank/DDBJ databases">
        <title>Genomic Encyclopedia of Type Strains, Phase IV (KMG-IV): sequencing the most valuable type-strain genomes for metagenomic binning, comparative biology and taxonomic classification.</title>
        <authorList>
            <person name="Goeker M."/>
        </authorList>
    </citation>
    <scope>NUCLEOTIDE SEQUENCE [LARGE SCALE GENOMIC DNA]</scope>
    <source>
        <strain evidence="7 8">DSM 7465</strain>
    </source>
</reference>
<sequence length="240" mass="26394">MTTITALATPSEMNSADASLSFRETVRKRRSYRGFLPTPVNDAVIMDVLEDAQRAPSNCNTQPWNTHIVSGAKRDELSNALIEASRANHFTPDFSFDMNAFYGRYGERKNDQGRAYYNALAVERSDEIGRQAAVELNYRFFNAPHVALLFTPSFGDNARVASDIGMYGQTLLLSLTAHGLGGIPQTSLGFFADTIREVLGIDPALKMLFGISFGHPDPDAPGNRMIMDRDPVSANVTLHS</sequence>
<protein>
    <submittedName>
        <fullName evidence="7">Nitroreductase</fullName>
    </submittedName>
</protein>
<dbReference type="SUPFAM" id="SSF55469">
    <property type="entry name" value="FMN-dependent nitroreductase-like"/>
    <property type="match status" value="1"/>
</dbReference>
<comment type="caution">
    <text evidence="7">The sequence shown here is derived from an EMBL/GenBank/DDBJ whole genome shotgun (WGS) entry which is preliminary data.</text>
</comment>
<name>A0A840HQ21_9SPHN</name>
<dbReference type="AlphaFoldDB" id="A0A840HQ21"/>
<comment type="similarity">
    <text evidence="2">Belongs to the nitroreductase family.</text>
</comment>
<keyword evidence="8" id="KW-1185">Reference proteome</keyword>
<dbReference type="RefSeq" id="WP_322790295.1">
    <property type="nucleotide sequence ID" value="NZ_JACHOV010000001.1"/>
</dbReference>
<evidence type="ECO:0000256" key="2">
    <source>
        <dbReference type="ARBA" id="ARBA00007118"/>
    </source>
</evidence>
<keyword evidence="5" id="KW-0560">Oxidoreductase</keyword>
<proteinExistence type="inferred from homology"/>
<gene>
    <name evidence="7" type="ORF">HNQ99_000432</name>
</gene>
<evidence type="ECO:0000256" key="4">
    <source>
        <dbReference type="ARBA" id="ARBA00022643"/>
    </source>
</evidence>
<dbReference type="InterPro" id="IPR000415">
    <property type="entry name" value="Nitroreductase-like"/>
</dbReference>
<evidence type="ECO:0000256" key="3">
    <source>
        <dbReference type="ARBA" id="ARBA00022630"/>
    </source>
</evidence>
<keyword evidence="3" id="KW-0285">Flavoprotein</keyword>
<dbReference type="Proteomes" id="UP000575068">
    <property type="component" value="Unassembled WGS sequence"/>
</dbReference>
<keyword evidence="4" id="KW-0288">FMN</keyword>
<dbReference type="Gene3D" id="3.40.109.10">
    <property type="entry name" value="NADH Oxidase"/>
    <property type="match status" value="1"/>
</dbReference>
<dbReference type="PANTHER" id="PTHR43673">
    <property type="entry name" value="NAD(P)H NITROREDUCTASE YDGI-RELATED"/>
    <property type="match status" value="1"/>
</dbReference>
<comment type="cofactor">
    <cofactor evidence="1">
        <name>FMN</name>
        <dbReference type="ChEBI" id="CHEBI:58210"/>
    </cofactor>
</comment>